<dbReference type="Proteomes" id="UP000305948">
    <property type="component" value="Unassembled WGS sequence"/>
</dbReference>
<gene>
    <name evidence="1" type="ORF">OE88DRAFT_1664264</name>
</gene>
<sequence length="202" mass="23056">MESLACPATVPENAYPIRGPLMLTLHISSPLQSSINDLRTEYFPPHRLLVPGHLTLFHALPSSPPSLSAVLEDLQSAVDTARPFAIHAGEVFKMGQRGVGIDVSNHEIGREKITKLRSALLRRWIDRGLTLTNQDRQTLKRPHFTIMNKESDLEKVEACFAEVRRRMGEDRMWKTGVALGIEVWEYLVGGRWRFVRLFKFRQ</sequence>
<dbReference type="SUPFAM" id="SSF55144">
    <property type="entry name" value="LigT-like"/>
    <property type="match status" value="1"/>
</dbReference>
<evidence type="ECO:0000313" key="1">
    <source>
        <dbReference type="EMBL" id="TFK48456.1"/>
    </source>
</evidence>
<organism evidence="1 2">
    <name type="scientific">Heliocybe sulcata</name>
    <dbReference type="NCBI Taxonomy" id="5364"/>
    <lineage>
        <taxon>Eukaryota</taxon>
        <taxon>Fungi</taxon>
        <taxon>Dikarya</taxon>
        <taxon>Basidiomycota</taxon>
        <taxon>Agaricomycotina</taxon>
        <taxon>Agaricomycetes</taxon>
        <taxon>Gloeophyllales</taxon>
        <taxon>Gloeophyllaceae</taxon>
        <taxon>Heliocybe</taxon>
    </lineage>
</organism>
<dbReference type="AlphaFoldDB" id="A0A5C3MWB9"/>
<protein>
    <recommendedName>
        <fullName evidence="3">LigT-like protein</fullName>
    </recommendedName>
</protein>
<evidence type="ECO:0008006" key="3">
    <source>
        <dbReference type="Google" id="ProtNLM"/>
    </source>
</evidence>
<name>A0A5C3MWB9_9AGAM</name>
<reference evidence="1 2" key="1">
    <citation type="journal article" date="2019" name="Nat. Ecol. Evol.">
        <title>Megaphylogeny resolves global patterns of mushroom evolution.</title>
        <authorList>
            <person name="Varga T."/>
            <person name="Krizsan K."/>
            <person name="Foldi C."/>
            <person name="Dima B."/>
            <person name="Sanchez-Garcia M."/>
            <person name="Sanchez-Ramirez S."/>
            <person name="Szollosi G.J."/>
            <person name="Szarkandi J.G."/>
            <person name="Papp V."/>
            <person name="Albert L."/>
            <person name="Andreopoulos W."/>
            <person name="Angelini C."/>
            <person name="Antonin V."/>
            <person name="Barry K.W."/>
            <person name="Bougher N.L."/>
            <person name="Buchanan P."/>
            <person name="Buyck B."/>
            <person name="Bense V."/>
            <person name="Catcheside P."/>
            <person name="Chovatia M."/>
            <person name="Cooper J."/>
            <person name="Damon W."/>
            <person name="Desjardin D."/>
            <person name="Finy P."/>
            <person name="Geml J."/>
            <person name="Haridas S."/>
            <person name="Hughes K."/>
            <person name="Justo A."/>
            <person name="Karasinski D."/>
            <person name="Kautmanova I."/>
            <person name="Kiss B."/>
            <person name="Kocsube S."/>
            <person name="Kotiranta H."/>
            <person name="LaButti K.M."/>
            <person name="Lechner B.E."/>
            <person name="Liimatainen K."/>
            <person name="Lipzen A."/>
            <person name="Lukacs Z."/>
            <person name="Mihaltcheva S."/>
            <person name="Morgado L.N."/>
            <person name="Niskanen T."/>
            <person name="Noordeloos M.E."/>
            <person name="Ohm R.A."/>
            <person name="Ortiz-Santana B."/>
            <person name="Ovrebo C."/>
            <person name="Racz N."/>
            <person name="Riley R."/>
            <person name="Savchenko A."/>
            <person name="Shiryaev A."/>
            <person name="Soop K."/>
            <person name="Spirin V."/>
            <person name="Szebenyi C."/>
            <person name="Tomsovsky M."/>
            <person name="Tulloss R.E."/>
            <person name="Uehling J."/>
            <person name="Grigoriev I.V."/>
            <person name="Vagvolgyi C."/>
            <person name="Papp T."/>
            <person name="Martin F.M."/>
            <person name="Miettinen O."/>
            <person name="Hibbett D.S."/>
            <person name="Nagy L.G."/>
        </authorList>
    </citation>
    <scope>NUCLEOTIDE SEQUENCE [LARGE SCALE GENOMIC DNA]</scope>
    <source>
        <strain evidence="1 2">OMC1185</strain>
    </source>
</reference>
<evidence type="ECO:0000313" key="2">
    <source>
        <dbReference type="Proteomes" id="UP000305948"/>
    </source>
</evidence>
<dbReference type="Gene3D" id="3.90.1140.10">
    <property type="entry name" value="Cyclic phosphodiesterase"/>
    <property type="match status" value="1"/>
</dbReference>
<proteinExistence type="predicted"/>
<accession>A0A5C3MWB9</accession>
<dbReference type="OrthoDB" id="3245928at2759"/>
<dbReference type="Pfam" id="PF13563">
    <property type="entry name" value="2_5_RNA_ligase2"/>
    <property type="match status" value="1"/>
</dbReference>
<dbReference type="InterPro" id="IPR009097">
    <property type="entry name" value="Cyclic_Pdiesterase"/>
</dbReference>
<keyword evidence="2" id="KW-1185">Reference proteome</keyword>
<dbReference type="STRING" id="5364.A0A5C3MWB9"/>
<dbReference type="EMBL" id="ML213519">
    <property type="protein sequence ID" value="TFK48456.1"/>
    <property type="molecule type" value="Genomic_DNA"/>
</dbReference>